<organism evidence="1 2">
    <name type="scientific">Scleroderma citrinum Foug A</name>
    <dbReference type="NCBI Taxonomy" id="1036808"/>
    <lineage>
        <taxon>Eukaryota</taxon>
        <taxon>Fungi</taxon>
        <taxon>Dikarya</taxon>
        <taxon>Basidiomycota</taxon>
        <taxon>Agaricomycotina</taxon>
        <taxon>Agaricomycetes</taxon>
        <taxon>Agaricomycetidae</taxon>
        <taxon>Boletales</taxon>
        <taxon>Sclerodermatineae</taxon>
        <taxon>Sclerodermataceae</taxon>
        <taxon>Scleroderma</taxon>
    </lineage>
</organism>
<evidence type="ECO:0000313" key="1">
    <source>
        <dbReference type="EMBL" id="KIM69646.1"/>
    </source>
</evidence>
<reference evidence="1 2" key="1">
    <citation type="submission" date="2014-04" db="EMBL/GenBank/DDBJ databases">
        <authorList>
            <consortium name="DOE Joint Genome Institute"/>
            <person name="Kuo A."/>
            <person name="Kohler A."/>
            <person name="Nagy L.G."/>
            <person name="Floudas D."/>
            <person name="Copeland A."/>
            <person name="Barry K.W."/>
            <person name="Cichocki N."/>
            <person name="Veneault-Fourrey C."/>
            <person name="LaButti K."/>
            <person name="Lindquist E.A."/>
            <person name="Lipzen A."/>
            <person name="Lundell T."/>
            <person name="Morin E."/>
            <person name="Murat C."/>
            <person name="Sun H."/>
            <person name="Tunlid A."/>
            <person name="Henrissat B."/>
            <person name="Grigoriev I.V."/>
            <person name="Hibbett D.S."/>
            <person name="Martin F."/>
            <person name="Nordberg H.P."/>
            <person name="Cantor M.N."/>
            <person name="Hua S.X."/>
        </authorList>
    </citation>
    <scope>NUCLEOTIDE SEQUENCE [LARGE SCALE GENOMIC DNA]</scope>
    <source>
        <strain evidence="1 2">Foug A</strain>
    </source>
</reference>
<dbReference type="HOGENOM" id="CLU_1744993_0_0_1"/>
<feature type="non-terminal residue" evidence="1">
    <location>
        <position position="150"/>
    </location>
</feature>
<dbReference type="InParanoid" id="A0A0C3EPA8"/>
<dbReference type="OrthoDB" id="2691131at2759"/>
<evidence type="ECO:0000313" key="2">
    <source>
        <dbReference type="Proteomes" id="UP000053989"/>
    </source>
</evidence>
<sequence>MSDYYWPRSCITNLHKLFITQIWYSIHQDDDCCCIKYTNILDEEPPQEHTFVPTFYMDHIKRFFWRHYLVITLYEYYEEKKLPEYMQSFLPYLLKVIVHMDNVIESIIRPCQAIARSEMKNHRFRAFDDYVITEYIIGRHDPDIMDDYRD</sequence>
<proteinExistence type="predicted"/>
<dbReference type="Proteomes" id="UP000053989">
    <property type="component" value="Unassembled WGS sequence"/>
</dbReference>
<protein>
    <submittedName>
        <fullName evidence="1">Uncharacterized protein</fullName>
    </submittedName>
</protein>
<dbReference type="AlphaFoldDB" id="A0A0C3EPA8"/>
<name>A0A0C3EPA8_9AGAM</name>
<reference evidence="2" key="2">
    <citation type="submission" date="2015-01" db="EMBL/GenBank/DDBJ databases">
        <title>Evolutionary Origins and Diversification of the Mycorrhizal Mutualists.</title>
        <authorList>
            <consortium name="DOE Joint Genome Institute"/>
            <consortium name="Mycorrhizal Genomics Consortium"/>
            <person name="Kohler A."/>
            <person name="Kuo A."/>
            <person name="Nagy L.G."/>
            <person name="Floudas D."/>
            <person name="Copeland A."/>
            <person name="Barry K.W."/>
            <person name="Cichocki N."/>
            <person name="Veneault-Fourrey C."/>
            <person name="LaButti K."/>
            <person name="Lindquist E.A."/>
            <person name="Lipzen A."/>
            <person name="Lundell T."/>
            <person name="Morin E."/>
            <person name="Murat C."/>
            <person name="Riley R."/>
            <person name="Ohm R."/>
            <person name="Sun H."/>
            <person name="Tunlid A."/>
            <person name="Henrissat B."/>
            <person name="Grigoriev I.V."/>
            <person name="Hibbett D.S."/>
            <person name="Martin F."/>
        </authorList>
    </citation>
    <scope>NUCLEOTIDE SEQUENCE [LARGE SCALE GENOMIC DNA]</scope>
    <source>
        <strain evidence="2">Foug A</strain>
    </source>
</reference>
<gene>
    <name evidence="1" type="ORF">SCLCIDRAFT_84672</name>
</gene>
<keyword evidence="2" id="KW-1185">Reference proteome</keyword>
<dbReference type="STRING" id="1036808.A0A0C3EPA8"/>
<accession>A0A0C3EPA8</accession>
<dbReference type="EMBL" id="KN822006">
    <property type="protein sequence ID" value="KIM69646.1"/>
    <property type="molecule type" value="Genomic_DNA"/>
</dbReference>